<evidence type="ECO:0000313" key="12">
    <source>
        <dbReference type="EMBL" id="QBZ82037.1"/>
    </source>
</evidence>
<evidence type="ECO:0000256" key="9">
    <source>
        <dbReference type="RuleBase" id="RU003435"/>
    </source>
</evidence>
<name>A0A4P7NWK9_9GAMM</name>
<dbReference type="InterPro" id="IPR001567">
    <property type="entry name" value="Pept_M3A_M3B_dom"/>
</dbReference>
<keyword evidence="3 9" id="KW-0479">Metal-binding</keyword>
<dbReference type="GO" id="GO:0006508">
    <property type="term" value="P:proteolysis"/>
    <property type="evidence" value="ECO:0007669"/>
    <property type="project" value="UniProtKB-KW"/>
</dbReference>
<dbReference type="EC" id="3.4.24.70" evidence="8"/>
<dbReference type="Pfam" id="PF19310">
    <property type="entry name" value="TOP_N"/>
    <property type="match status" value="1"/>
</dbReference>
<dbReference type="InterPro" id="IPR024077">
    <property type="entry name" value="Neurolysin/TOP_dom2"/>
</dbReference>
<evidence type="ECO:0000256" key="6">
    <source>
        <dbReference type="ARBA" id="ARBA00023049"/>
    </source>
</evidence>
<dbReference type="SUPFAM" id="SSF55486">
    <property type="entry name" value="Metalloproteases ('zincins'), catalytic domain"/>
    <property type="match status" value="1"/>
</dbReference>
<evidence type="ECO:0000256" key="8">
    <source>
        <dbReference type="ARBA" id="ARBA00026100"/>
    </source>
</evidence>
<dbReference type="GO" id="GO:0005829">
    <property type="term" value="C:cytosol"/>
    <property type="evidence" value="ECO:0007669"/>
    <property type="project" value="UniProtKB-ARBA"/>
</dbReference>
<evidence type="ECO:0000256" key="3">
    <source>
        <dbReference type="ARBA" id="ARBA00022723"/>
    </source>
</evidence>
<dbReference type="InterPro" id="IPR034005">
    <property type="entry name" value="M3A_DCP"/>
</dbReference>
<dbReference type="Gene3D" id="3.40.390.10">
    <property type="entry name" value="Collagenase (Catalytic Domain)"/>
    <property type="match status" value="1"/>
</dbReference>
<keyword evidence="4 9" id="KW-0378">Hydrolase</keyword>
<dbReference type="RefSeq" id="WP_135794798.1">
    <property type="nucleotide sequence ID" value="NZ_CP032096.1"/>
</dbReference>
<organism evidence="12 13">
    <name type="scientific">Hydrogenovibrio crunogenus</name>
    <dbReference type="NCBI Taxonomy" id="39765"/>
    <lineage>
        <taxon>Bacteria</taxon>
        <taxon>Pseudomonadati</taxon>
        <taxon>Pseudomonadota</taxon>
        <taxon>Gammaproteobacteria</taxon>
        <taxon>Thiotrichales</taxon>
        <taxon>Piscirickettsiaceae</taxon>
        <taxon>Hydrogenovibrio</taxon>
    </lineage>
</organism>
<evidence type="ECO:0000256" key="4">
    <source>
        <dbReference type="ARBA" id="ARBA00022801"/>
    </source>
</evidence>
<dbReference type="InterPro" id="IPR045666">
    <property type="entry name" value="OpdA_N"/>
</dbReference>
<dbReference type="PANTHER" id="PTHR11804:SF84">
    <property type="entry name" value="SACCHAROLYSIN"/>
    <property type="match status" value="1"/>
</dbReference>
<comment type="cofactor">
    <cofactor evidence="9">
        <name>Zn(2+)</name>
        <dbReference type="ChEBI" id="CHEBI:29105"/>
    </cofactor>
    <text evidence="9">Binds 1 zinc ion.</text>
</comment>
<dbReference type="GO" id="GO:0006518">
    <property type="term" value="P:peptide metabolic process"/>
    <property type="evidence" value="ECO:0007669"/>
    <property type="project" value="TreeGrafter"/>
</dbReference>
<dbReference type="AlphaFoldDB" id="A0A4P7NWK9"/>
<dbReference type="Gene3D" id="1.10.1370.10">
    <property type="entry name" value="Neurolysin, domain 3"/>
    <property type="match status" value="1"/>
</dbReference>
<evidence type="ECO:0000256" key="1">
    <source>
        <dbReference type="ARBA" id="ARBA00006040"/>
    </source>
</evidence>
<dbReference type="InterPro" id="IPR045090">
    <property type="entry name" value="Pept_M3A_M3B"/>
</dbReference>
<evidence type="ECO:0000259" key="11">
    <source>
        <dbReference type="Pfam" id="PF19310"/>
    </source>
</evidence>
<evidence type="ECO:0000256" key="2">
    <source>
        <dbReference type="ARBA" id="ARBA00022670"/>
    </source>
</evidence>
<proteinExistence type="inferred from homology"/>
<reference evidence="12 13" key="1">
    <citation type="submission" date="2018-08" db="EMBL/GenBank/DDBJ databases">
        <title>Horizontal acquisition of hydrogen conversion ability and other habitat adaptations in Hydrogenovibrio crunogenus strains.</title>
        <authorList>
            <person name="Gonnella G."/>
            <person name="Adam N."/>
            <person name="Perner M."/>
        </authorList>
    </citation>
    <scope>NUCLEOTIDE SEQUENCE [LARGE SCALE GENOMIC DNA]</scope>
    <source>
        <strain evidence="12 13">SP-41</strain>
    </source>
</reference>
<protein>
    <recommendedName>
        <fullName evidence="8">oligopeptidase A</fullName>
        <ecNumber evidence="8">3.4.24.70</ecNumber>
    </recommendedName>
</protein>
<dbReference type="CDD" id="cd06456">
    <property type="entry name" value="M3A_DCP"/>
    <property type="match status" value="1"/>
</dbReference>
<dbReference type="InterPro" id="IPR024079">
    <property type="entry name" value="MetalloPept_cat_dom_sf"/>
</dbReference>
<keyword evidence="6 9" id="KW-0482">Metalloprotease</keyword>
<comment type="similarity">
    <text evidence="1 9">Belongs to the peptidase M3 family.</text>
</comment>
<dbReference type="EMBL" id="CP032096">
    <property type="protein sequence ID" value="QBZ82037.1"/>
    <property type="molecule type" value="Genomic_DNA"/>
</dbReference>
<sequence length="683" mass="77278">MNPLLQTDQLPNFEAFHVEHIVPAVETLLSENLAEIEALVSIKEAPTWKSFVEPLEQLSNRLERAWGPVGHLDAVKNSDEWHQAYSDCLEKITDFYTQMGQHQGLFKKFQQIAESAEFEQYSLAQKKVVENALRDFRLSGIDLPKDKQSEYKVLSQQLSQLGSQFGNNVLKSTQAWSKFIENEEILAGLPDSAMGLLAQLATQKEAYQNKKGWLVTLDFPSYLAVMTHADNRDLREEVYQAFATRASEMAQDPQYDNSENIEKILKLRHEKAQLLGFEHYAELSLATKMADTPEQVIGFLRDLAKKSKPQAEKELATLTAFAQKELGIDTLQPWDVTYASEKFKNATLSLSQEKLRPYFPVTKVLEGLFTITETLFEVSVKEKQGVSVWHDDVRYFEIMDAAGQKVAAFYLDLYARENKRGGAWMDSAISRWRHPEGALQSPVAYLVCNFTPPIGDQPACLTHDEVTTLFHEFGHGLHHMLTEMENFDVSGINGVPWDAVELPSQFMENFCWEREGIDQMTAHIETGDVLPDDLFEALQQSRGFQSAMMMVRQLEFGLFDFLAHATYNPIAPQPVLELVNQVRQEVAVIMPPDYNRFAQSFSHIFAGGYAAGYFSYKWAEVLSADAFSLFEEEGILNPEIGVKFKNTILAAGGSVHPMTLFKAFRGREPEIDALLRHSGIKAA</sequence>
<dbReference type="FunFam" id="3.40.390.10:FF:000009">
    <property type="entry name" value="Oligopeptidase A"/>
    <property type="match status" value="1"/>
</dbReference>
<dbReference type="PANTHER" id="PTHR11804">
    <property type="entry name" value="PROTEASE M3 THIMET OLIGOPEPTIDASE-RELATED"/>
    <property type="match status" value="1"/>
</dbReference>
<dbReference type="GO" id="GO:0046872">
    <property type="term" value="F:metal ion binding"/>
    <property type="evidence" value="ECO:0007669"/>
    <property type="project" value="UniProtKB-UniRule"/>
</dbReference>
<feature type="domain" description="Oligopeptidase A N-terminal" evidence="11">
    <location>
        <begin position="29"/>
        <end position="147"/>
    </location>
</feature>
<feature type="domain" description="Peptidase M3A/M3B catalytic" evidence="10">
    <location>
        <begin position="225"/>
        <end position="679"/>
    </location>
</feature>
<dbReference type="Proteomes" id="UP000296201">
    <property type="component" value="Chromosome"/>
</dbReference>
<accession>A0A4P7NWK9</accession>
<dbReference type="Pfam" id="PF01432">
    <property type="entry name" value="Peptidase_M3"/>
    <property type="match status" value="1"/>
</dbReference>
<evidence type="ECO:0000259" key="10">
    <source>
        <dbReference type="Pfam" id="PF01432"/>
    </source>
</evidence>
<keyword evidence="5 9" id="KW-0862">Zinc</keyword>
<dbReference type="OrthoDB" id="9773538at2"/>
<keyword evidence="2 9" id="KW-0645">Protease</keyword>
<dbReference type="GO" id="GO:0004222">
    <property type="term" value="F:metalloendopeptidase activity"/>
    <property type="evidence" value="ECO:0007669"/>
    <property type="project" value="UniProtKB-EC"/>
</dbReference>
<evidence type="ECO:0000313" key="13">
    <source>
        <dbReference type="Proteomes" id="UP000296201"/>
    </source>
</evidence>
<evidence type="ECO:0000256" key="7">
    <source>
        <dbReference type="ARBA" id="ARBA00024603"/>
    </source>
</evidence>
<gene>
    <name evidence="12" type="primary">prlC</name>
    <name evidence="12" type="ORF">GHNINEIG_00061</name>
</gene>
<keyword evidence="13" id="KW-1185">Reference proteome</keyword>
<comment type="catalytic activity">
    <reaction evidence="7">
        <text>Hydrolysis of oligopeptides, with broad specificity. Gly or Ala commonly occur as P1 or P1' residues, but more distant residues are also important, as is shown by the fact that Z-Gly-Pro-Gly-|-Gly-Pro-Ala is cleaved, but not Z-(Gly)(5).</text>
        <dbReference type="EC" id="3.4.24.70"/>
    </reaction>
</comment>
<evidence type="ECO:0000256" key="5">
    <source>
        <dbReference type="ARBA" id="ARBA00022833"/>
    </source>
</evidence>